<feature type="region of interest" description="Disordered" evidence="1">
    <location>
        <begin position="139"/>
        <end position="164"/>
    </location>
</feature>
<proteinExistence type="predicted"/>
<feature type="region of interest" description="Disordered" evidence="1">
    <location>
        <begin position="196"/>
        <end position="221"/>
    </location>
</feature>
<keyword evidence="3" id="KW-1185">Reference proteome</keyword>
<dbReference type="AlphaFoldDB" id="S4ML99"/>
<gene>
    <name evidence="2" type="ORF">STAFG_6561</name>
</gene>
<comment type="caution">
    <text evidence="2">The sequence shown here is derived from an EMBL/GenBank/DDBJ whole genome shotgun (WGS) entry which is preliminary data.</text>
</comment>
<evidence type="ECO:0000313" key="2">
    <source>
        <dbReference type="EMBL" id="EPJ36375.1"/>
    </source>
</evidence>
<organism evidence="2 3">
    <name type="scientific">Streptomyces afghaniensis 772</name>
    <dbReference type="NCBI Taxonomy" id="1283301"/>
    <lineage>
        <taxon>Bacteria</taxon>
        <taxon>Bacillati</taxon>
        <taxon>Actinomycetota</taxon>
        <taxon>Actinomycetes</taxon>
        <taxon>Kitasatosporales</taxon>
        <taxon>Streptomycetaceae</taxon>
        <taxon>Streptomyces</taxon>
    </lineage>
</organism>
<dbReference type="PATRIC" id="fig|1283301.3.peg.6510"/>
<dbReference type="EMBL" id="AOPY01001567">
    <property type="protein sequence ID" value="EPJ36375.1"/>
    <property type="molecule type" value="Genomic_DNA"/>
</dbReference>
<name>S4ML99_9ACTN</name>
<evidence type="ECO:0000313" key="3">
    <source>
        <dbReference type="Proteomes" id="UP000015001"/>
    </source>
</evidence>
<evidence type="ECO:0000256" key="1">
    <source>
        <dbReference type="SAM" id="MobiDB-lite"/>
    </source>
</evidence>
<dbReference type="Proteomes" id="UP000015001">
    <property type="component" value="Unassembled WGS sequence"/>
</dbReference>
<accession>S4ML99</accession>
<sequence>MQLPHEGVVGVAALLAHGHPAGGGAHGVAGGAAALPDAPAGVEEAQREVGVLAEGAPEAFVEAAGLLEGVGAVGHVGGDPVGAGESGGAAFPVGGAAFAGQRDGDDALDARDVGRRLGEVLGQLVGPVGPDLDVVVEEHGPRRGHGPQSGVAGGGGPASAADEHGRALPQVAEDAQRVFQLSGFGFGPVVDEDDLLGARPGRGGERGETVGEGVPYEGGDDDGVRGHAAALRPELCGVLRLLAGAVVRLSQTLGDNSPPGGFR</sequence>
<protein>
    <submittedName>
        <fullName evidence="2">Uncharacterized protein</fullName>
    </submittedName>
</protein>
<dbReference type="HOGENOM" id="CLU_1057320_0_0_11"/>
<reference evidence="2 3" key="1">
    <citation type="submission" date="2013-02" db="EMBL/GenBank/DDBJ databases">
        <title>Draft Genome Sequence of Streptomyces afghaniensis, Which Produces Compounds of the Julimycin B-Complex.</title>
        <authorList>
            <person name="Gruening B.A."/>
            <person name="Praeg A."/>
            <person name="Erxleben A."/>
            <person name="Guenther S."/>
            <person name="Fiedler H.-P."/>
            <person name="Goodfellow M."/>
            <person name="Mueller M."/>
        </authorList>
    </citation>
    <scope>NUCLEOTIDE SEQUENCE [LARGE SCALE GENOMIC DNA]</scope>
    <source>
        <strain evidence="2 3">772</strain>
    </source>
</reference>